<dbReference type="OrthoDB" id="5213630at2759"/>
<comment type="caution">
    <text evidence="2">The sequence shown here is derived from an EMBL/GenBank/DDBJ whole genome shotgun (WGS) entry which is preliminary data.</text>
</comment>
<keyword evidence="3" id="KW-1185">Reference proteome</keyword>
<evidence type="ECO:0000256" key="1">
    <source>
        <dbReference type="SAM" id="MobiDB-lite"/>
    </source>
</evidence>
<sequence length="163" mass="18614">MSLSLLSRMKSKTGKDIDMDLGFDKDGLKMESAHLIQLFSPFVREGRMEHFKENMDKIFRKAIKFMVTMTRSRAIFVLVGKGLGQEYDPSTMQFQLTDSLDLDQRFLVDFFVSPALRKIGTADGRKFDRNFILCKAGVVIRRNNTTPPSSTEKSTEKSIKTES</sequence>
<feature type="region of interest" description="Disordered" evidence="1">
    <location>
        <begin position="143"/>
        <end position="163"/>
    </location>
</feature>
<name>A0A2A9P152_OPHUN</name>
<dbReference type="STRING" id="268505.A0A2A9P152"/>
<evidence type="ECO:0000313" key="3">
    <source>
        <dbReference type="Proteomes" id="UP000037136"/>
    </source>
</evidence>
<dbReference type="AlphaFoldDB" id="A0A2A9P152"/>
<reference evidence="2 3" key="1">
    <citation type="journal article" date="2015" name="BMC Genomics">
        <title>Gene expression during zombie ant biting behavior reflects the complexity underlying fungal parasitic behavioral manipulation.</title>
        <authorList>
            <person name="de Bekker C."/>
            <person name="Ohm R.A."/>
            <person name="Loreto R.G."/>
            <person name="Sebastian A."/>
            <person name="Albert I."/>
            <person name="Merrow M."/>
            <person name="Brachmann A."/>
            <person name="Hughes D.P."/>
        </authorList>
    </citation>
    <scope>NUCLEOTIDE SEQUENCE [LARGE SCALE GENOMIC DNA]</scope>
    <source>
        <strain evidence="2 3">SC16a</strain>
    </source>
</reference>
<dbReference type="EMBL" id="LAZP02001205">
    <property type="protein sequence ID" value="PFH55094.1"/>
    <property type="molecule type" value="Genomic_DNA"/>
</dbReference>
<dbReference type="Proteomes" id="UP000037136">
    <property type="component" value="Unassembled WGS sequence"/>
</dbReference>
<organism evidence="2 3">
    <name type="scientific">Ophiocordyceps unilateralis</name>
    <name type="common">Zombie-ant fungus</name>
    <name type="synonym">Torrubia unilateralis</name>
    <dbReference type="NCBI Taxonomy" id="268505"/>
    <lineage>
        <taxon>Eukaryota</taxon>
        <taxon>Fungi</taxon>
        <taxon>Dikarya</taxon>
        <taxon>Ascomycota</taxon>
        <taxon>Pezizomycotina</taxon>
        <taxon>Sordariomycetes</taxon>
        <taxon>Hypocreomycetidae</taxon>
        <taxon>Hypocreales</taxon>
        <taxon>Ophiocordycipitaceae</taxon>
        <taxon>Ophiocordyceps</taxon>
    </lineage>
</organism>
<evidence type="ECO:0000313" key="2">
    <source>
        <dbReference type="EMBL" id="PFH55094.1"/>
    </source>
</evidence>
<gene>
    <name evidence="2" type="ORF">XA68_10754</name>
</gene>
<feature type="compositionally biased region" description="Basic and acidic residues" evidence="1">
    <location>
        <begin position="153"/>
        <end position="163"/>
    </location>
</feature>
<accession>A0A2A9P152</accession>
<protein>
    <submittedName>
        <fullName evidence="2">Uncharacterized protein</fullName>
    </submittedName>
</protein>
<reference evidence="2 3" key="2">
    <citation type="journal article" date="2017" name="Sci. Rep.">
        <title>Ant-infecting Ophiocordyceps genomes reveal a high diversity of potential behavioral manipulation genes and a possible major role for enterotoxins.</title>
        <authorList>
            <person name="de Bekker C."/>
            <person name="Ohm R.A."/>
            <person name="Evans H.C."/>
            <person name="Brachmann A."/>
            <person name="Hughes D.P."/>
        </authorList>
    </citation>
    <scope>NUCLEOTIDE SEQUENCE [LARGE SCALE GENOMIC DNA]</scope>
    <source>
        <strain evidence="2 3">SC16a</strain>
    </source>
</reference>
<proteinExistence type="predicted"/>